<reference evidence="3 4" key="1">
    <citation type="journal article" date="2022" name="Nat. Ecol. Evol.">
        <title>A masculinizing supergene underlies an exaggerated male reproductive morph in a spider.</title>
        <authorList>
            <person name="Hendrickx F."/>
            <person name="De Corte Z."/>
            <person name="Sonet G."/>
            <person name="Van Belleghem S.M."/>
            <person name="Kostlbacher S."/>
            <person name="Vangestel C."/>
        </authorList>
    </citation>
    <scope>NUCLEOTIDE SEQUENCE [LARGE SCALE GENOMIC DNA]</scope>
    <source>
        <strain evidence="3">W744_W776</strain>
    </source>
</reference>
<keyword evidence="4" id="KW-1185">Reference proteome</keyword>
<protein>
    <submittedName>
        <fullName evidence="3">Uncharacterized protein</fullName>
    </submittedName>
</protein>
<comment type="caution">
    <text evidence="3">The sequence shown here is derived from an EMBL/GenBank/DDBJ whole genome shotgun (WGS) entry which is preliminary data.</text>
</comment>
<feature type="signal peptide" evidence="2">
    <location>
        <begin position="1"/>
        <end position="29"/>
    </location>
</feature>
<evidence type="ECO:0000313" key="4">
    <source>
        <dbReference type="Proteomes" id="UP000827092"/>
    </source>
</evidence>
<name>A0AAV6VGV6_9ARAC</name>
<keyword evidence="1" id="KW-0812">Transmembrane</keyword>
<dbReference type="AlphaFoldDB" id="A0AAV6VGV6"/>
<proteinExistence type="predicted"/>
<evidence type="ECO:0000256" key="1">
    <source>
        <dbReference type="SAM" id="Phobius"/>
    </source>
</evidence>
<evidence type="ECO:0000313" key="3">
    <source>
        <dbReference type="EMBL" id="KAG8195336.1"/>
    </source>
</evidence>
<accession>A0AAV6VGV6</accession>
<dbReference type="Proteomes" id="UP000827092">
    <property type="component" value="Unassembled WGS sequence"/>
</dbReference>
<evidence type="ECO:0000256" key="2">
    <source>
        <dbReference type="SAM" id="SignalP"/>
    </source>
</evidence>
<keyword evidence="2" id="KW-0732">Signal</keyword>
<feature type="transmembrane region" description="Helical" evidence="1">
    <location>
        <begin position="33"/>
        <end position="53"/>
    </location>
</feature>
<keyword evidence="1" id="KW-0472">Membrane</keyword>
<gene>
    <name evidence="3" type="ORF">JTE90_001356</name>
</gene>
<dbReference type="EMBL" id="JAFNEN010000089">
    <property type="protein sequence ID" value="KAG8195336.1"/>
    <property type="molecule type" value="Genomic_DNA"/>
</dbReference>
<feature type="chain" id="PRO_5043428677" evidence="2">
    <location>
        <begin position="30"/>
        <end position="74"/>
    </location>
</feature>
<organism evidence="3 4">
    <name type="scientific">Oedothorax gibbosus</name>
    <dbReference type="NCBI Taxonomy" id="931172"/>
    <lineage>
        <taxon>Eukaryota</taxon>
        <taxon>Metazoa</taxon>
        <taxon>Ecdysozoa</taxon>
        <taxon>Arthropoda</taxon>
        <taxon>Chelicerata</taxon>
        <taxon>Arachnida</taxon>
        <taxon>Araneae</taxon>
        <taxon>Araneomorphae</taxon>
        <taxon>Entelegynae</taxon>
        <taxon>Araneoidea</taxon>
        <taxon>Linyphiidae</taxon>
        <taxon>Erigoninae</taxon>
        <taxon>Oedothorax</taxon>
    </lineage>
</organism>
<keyword evidence="1" id="KW-1133">Transmembrane helix</keyword>
<sequence>MQHLGSRFLIATVMITMLLTLAATPGTEAMPHHHGFQGGIAELLAAGIVVALIQQNNLGRRRRSLDSVIRQNVL</sequence>